<evidence type="ECO:0000313" key="2">
    <source>
        <dbReference type="Proteomes" id="UP000276133"/>
    </source>
</evidence>
<dbReference type="Proteomes" id="UP000276133">
    <property type="component" value="Unassembled WGS sequence"/>
</dbReference>
<accession>A0A3M7STD0</accession>
<dbReference type="AlphaFoldDB" id="A0A3M7STD0"/>
<reference evidence="1 2" key="1">
    <citation type="journal article" date="2018" name="Sci. Rep.">
        <title>Genomic signatures of local adaptation to the degree of environmental predictability in rotifers.</title>
        <authorList>
            <person name="Franch-Gras L."/>
            <person name="Hahn C."/>
            <person name="Garcia-Roger E.M."/>
            <person name="Carmona M.J."/>
            <person name="Serra M."/>
            <person name="Gomez A."/>
        </authorList>
    </citation>
    <scope>NUCLEOTIDE SEQUENCE [LARGE SCALE GENOMIC DNA]</scope>
    <source>
        <strain evidence="1">HYR1</strain>
    </source>
</reference>
<comment type="caution">
    <text evidence="1">The sequence shown here is derived from an EMBL/GenBank/DDBJ whole genome shotgun (WGS) entry which is preliminary data.</text>
</comment>
<dbReference type="EMBL" id="REGN01000817">
    <property type="protein sequence ID" value="RNA38818.1"/>
    <property type="molecule type" value="Genomic_DNA"/>
</dbReference>
<protein>
    <submittedName>
        <fullName evidence="1">Uncharacterized protein</fullName>
    </submittedName>
</protein>
<keyword evidence="2" id="KW-1185">Reference proteome</keyword>
<sequence length="209" mass="25051">MKRFPHFILAITKSLFSNFKSEAVTIKIFFPEHYRDSREFCYMSIEMSHYGIVQNKYIFKINYSQLIQIKAFSRAVRSKAALKKKGTKNKKNNEEIHIWIKHTIVLFVQFPKNEDKWREHILGIGLRTKNLEMKRLLPAEAKKFQLEKRERPKRATNGLLHCEVLFKKFKTSSVTFFVTSCAKFLFYHFIPFKIVHDIDKQLKKKYTTY</sequence>
<gene>
    <name evidence="1" type="ORF">BpHYR1_023226</name>
</gene>
<evidence type="ECO:0000313" key="1">
    <source>
        <dbReference type="EMBL" id="RNA38818.1"/>
    </source>
</evidence>
<organism evidence="1 2">
    <name type="scientific">Brachionus plicatilis</name>
    <name type="common">Marine rotifer</name>
    <name type="synonym">Brachionus muelleri</name>
    <dbReference type="NCBI Taxonomy" id="10195"/>
    <lineage>
        <taxon>Eukaryota</taxon>
        <taxon>Metazoa</taxon>
        <taxon>Spiralia</taxon>
        <taxon>Gnathifera</taxon>
        <taxon>Rotifera</taxon>
        <taxon>Eurotatoria</taxon>
        <taxon>Monogononta</taxon>
        <taxon>Pseudotrocha</taxon>
        <taxon>Ploima</taxon>
        <taxon>Brachionidae</taxon>
        <taxon>Brachionus</taxon>
    </lineage>
</organism>
<proteinExistence type="predicted"/>
<name>A0A3M7STD0_BRAPC</name>